<evidence type="ECO:0000313" key="2">
    <source>
        <dbReference type="Proteomes" id="UP000293589"/>
    </source>
</evidence>
<dbReference type="KEGG" id="bgx:ESN35_06485"/>
<dbReference type="EMBL" id="CP035464">
    <property type="protein sequence ID" value="QAY33087.1"/>
    <property type="molecule type" value="Genomic_DNA"/>
</dbReference>
<proteinExistence type="predicted"/>
<reference evidence="1 2" key="1">
    <citation type="submission" date="2019-01" db="EMBL/GenBank/DDBJ databases">
        <title>Complete genome sequence of Bifidobacterium gallinarum CACC 514.</title>
        <authorList>
            <person name="Jung M."/>
        </authorList>
    </citation>
    <scope>NUCLEOTIDE SEQUENCE [LARGE SCALE GENOMIC DNA]</scope>
    <source>
        <strain evidence="1 2">CACC 514</strain>
    </source>
</reference>
<evidence type="ECO:0000313" key="1">
    <source>
        <dbReference type="EMBL" id="QAY33087.1"/>
    </source>
</evidence>
<gene>
    <name evidence="1" type="ORF">ESN35_06485</name>
</gene>
<protein>
    <submittedName>
        <fullName evidence="1">Uncharacterized protein</fullName>
    </submittedName>
</protein>
<dbReference type="RefSeq" id="WP_129237558.1">
    <property type="nucleotide sequence ID" value="NZ_CP035464.1"/>
</dbReference>
<dbReference type="Proteomes" id="UP000293589">
    <property type="component" value="Chromosome"/>
</dbReference>
<accession>A0A4P6DV72</accession>
<dbReference type="AlphaFoldDB" id="A0A4P6DV72"/>
<sequence>MSDWSRPFDVAYRVMRVDRVSGVEVAELPWVISGGSIDRDLGLDIRESGSLTVLGDPRIGADWVRVWADVTWHDGSRESVALGTFLPNVPKRDIDWRASTSPIDLYGLLQNAASDVFENPVTIGEGENPVDQAADILKGCGLKIAAYDSGDYTLSEPWTFGLRGADGESSDGSKLDAVNELLDLANYSAARTNPMGEIVLEPYEIPQDRAPSWDFTEGERARFLAQMTEERDLMNVANVVKVTYWTSEKEYTAVAIDDDPNSEFSTVTRGRRVAATYEYSNIPEDIKDDDKAIQDLAYKTADSLLNSVQSVVHRITFSHVYAPVNLHDVVSMTFPTGGVEGNFAVWSQHIDLTAGIPIQCEARDFDRKEGNSFE</sequence>
<organism evidence="1 2">
    <name type="scientific">Bifidobacterium pullorum subsp. gallinarum</name>
    <dbReference type="NCBI Taxonomy" id="78344"/>
    <lineage>
        <taxon>Bacteria</taxon>
        <taxon>Bacillati</taxon>
        <taxon>Actinomycetota</taxon>
        <taxon>Actinomycetes</taxon>
        <taxon>Bifidobacteriales</taxon>
        <taxon>Bifidobacteriaceae</taxon>
        <taxon>Bifidobacterium</taxon>
    </lineage>
</organism>
<name>A0A4P6DV72_9BIFI</name>